<proteinExistence type="predicted"/>
<keyword evidence="1" id="KW-1133">Transmembrane helix</keyword>
<keyword evidence="1" id="KW-0812">Transmembrane</keyword>
<evidence type="ECO:0000313" key="2">
    <source>
        <dbReference type="EMBL" id="JAH47468.1"/>
    </source>
</evidence>
<reference evidence="2" key="1">
    <citation type="submission" date="2014-11" db="EMBL/GenBank/DDBJ databases">
        <authorList>
            <person name="Amaro Gonzalez C."/>
        </authorList>
    </citation>
    <scope>NUCLEOTIDE SEQUENCE</scope>
</reference>
<evidence type="ECO:0000256" key="1">
    <source>
        <dbReference type="SAM" id="Phobius"/>
    </source>
</evidence>
<name>A0A0E9T495_ANGAN</name>
<feature type="transmembrane region" description="Helical" evidence="1">
    <location>
        <begin position="7"/>
        <end position="32"/>
    </location>
</feature>
<sequence length="34" mass="4148">MQILHELILCMYLFTLLICAWRGDLFCFIVFFSF</sequence>
<organism evidence="2">
    <name type="scientific">Anguilla anguilla</name>
    <name type="common">European freshwater eel</name>
    <name type="synonym">Muraena anguilla</name>
    <dbReference type="NCBI Taxonomy" id="7936"/>
    <lineage>
        <taxon>Eukaryota</taxon>
        <taxon>Metazoa</taxon>
        <taxon>Chordata</taxon>
        <taxon>Craniata</taxon>
        <taxon>Vertebrata</taxon>
        <taxon>Euteleostomi</taxon>
        <taxon>Actinopterygii</taxon>
        <taxon>Neopterygii</taxon>
        <taxon>Teleostei</taxon>
        <taxon>Anguilliformes</taxon>
        <taxon>Anguillidae</taxon>
        <taxon>Anguilla</taxon>
    </lineage>
</organism>
<dbReference type="AlphaFoldDB" id="A0A0E9T495"/>
<accession>A0A0E9T495</accession>
<protein>
    <submittedName>
        <fullName evidence="2">Uncharacterized protein</fullName>
    </submittedName>
</protein>
<dbReference type="EMBL" id="GBXM01061109">
    <property type="protein sequence ID" value="JAH47468.1"/>
    <property type="molecule type" value="Transcribed_RNA"/>
</dbReference>
<reference evidence="2" key="2">
    <citation type="journal article" date="2015" name="Fish Shellfish Immunol.">
        <title>Early steps in the European eel (Anguilla anguilla)-Vibrio vulnificus interaction in the gills: Role of the RtxA13 toxin.</title>
        <authorList>
            <person name="Callol A."/>
            <person name="Pajuelo D."/>
            <person name="Ebbesson L."/>
            <person name="Teles M."/>
            <person name="MacKenzie S."/>
            <person name="Amaro C."/>
        </authorList>
    </citation>
    <scope>NUCLEOTIDE SEQUENCE</scope>
</reference>
<keyword evidence="1" id="KW-0472">Membrane</keyword>